<feature type="region of interest" description="Disordered" evidence="1">
    <location>
        <begin position="101"/>
        <end position="123"/>
    </location>
</feature>
<proteinExistence type="predicted"/>
<dbReference type="EMBL" id="CAKOGP040000003">
    <property type="protein sequence ID" value="CAJ1926603.1"/>
    <property type="molecule type" value="Genomic_DNA"/>
</dbReference>
<gene>
    <name evidence="2" type="ORF">CYCCA115_LOCUS1231</name>
</gene>
<feature type="region of interest" description="Disordered" evidence="1">
    <location>
        <begin position="1"/>
        <end position="24"/>
    </location>
</feature>
<feature type="region of interest" description="Disordered" evidence="1">
    <location>
        <begin position="37"/>
        <end position="59"/>
    </location>
</feature>
<comment type="caution">
    <text evidence="2">The sequence shown here is derived from an EMBL/GenBank/DDBJ whole genome shotgun (WGS) entry which is preliminary data.</text>
</comment>
<dbReference type="Proteomes" id="UP001295423">
    <property type="component" value="Unassembled WGS sequence"/>
</dbReference>
<sequence>MQPPSKTDIPHGTYPNNVDAPRPSPILQQRLLGHLQNLTVDTRGRDSHEDDETAGASRSSMMLLSWIEQTSLSVGFLSPMSLPIAQHRKRPMDFVKEAIAVINSAKDDEDDDDDDNDHHEEGK</sequence>
<name>A0AAD2CEA0_9STRA</name>
<protein>
    <submittedName>
        <fullName evidence="2">Uncharacterized protein</fullName>
    </submittedName>
</protein>
<organism evidence="2 3">
    <name type="scientific">Cylindrotheca closterium</name>
    <dbReference type="NCBI Taxonomy" id="2856"/>
    <lineage>
        <taxon>Eukaryota</taxon>
        <taxon>Sar</taxon>
        <taxon>Stramenopiles</taxon>
        <taxon>Ochrophyta</taxon>
        <taxon>Bacillariophyta</taxon>
        <taxon>Bacillariophyceae</taxon>
        <taxon>Bacillariophycidae</taxon>
        <taxon>Bacillariales</taxon>
        <taxon>Bacillariaceae</taxon>
        <taxon>Cylindrotheca</taxon>
    </lineage>
</organism>
<keyword evidence="3" id="KW-1185">Reference proteome</keyword>
<accession>A0AAD2CEA0</accession>
<dbReference type="AlphaFoldDB" id="A0AAD2CEA0"/>
<evidence type="ECO:0000313" key="3">
    <source>
        <dbReference type="Proteomes" id="UP001295423"/>
    </source>
</evidence>
<evidence type="ECO:0000313" key="2">
    <source>
        <dbReference type="EMBL" id="CAJ1926603.1"/>
    </source>
</evidence>
<reference evidence="2" key="1">
    <citation type="submission" date="2023-08" db="EMBL/GenBank/DDBJ databases">
        <authorList>
            <person name="Audoor S."/>
            <person name="Bilcke G."/>
        </authorList>
    </citation>
    <scope>NUCLEOTIDE SEQUENCE</scope>
</reference>
<evidence type="ECO:0000256" key="1">
    <source>
        <dbReference type="SAM" id="MobiDB-lite"/>
    </source>
</evidence>